<evidence type="ECO:0000256" key="2">
    <source>
        <dbReference type="ARBA" id="ARBA00009045"/>
    </source>
</evidence>
<feature type="transmembrane region" description="Helical" evidence="8">
    <location>
        <begin position="348"/>
        <end position="368"/>
    </location>
</feature>
<feature type="region of interest" description="Disordered" evidence="7">
    <location>
        <begin position="159"/>
        <end position="182"/>
    </location>
</feature>
<organism evidence="10 11">
    <name type="scientific">Cryphonectria parasitica (strain ATCC 38755 / EP155)</name>
    <dbReference type="NCBI Taxonomy" id="660469"/>
    <lineage>
        <taxon>Eukaryota</taxon>
        <taxon>Fungi</taxon>
        <taxon>Dikarya</taxon>
        <taxon>Ascomycota</taxon>
        <taxon>Pezizomycotina</taxon>
        <taxon>Sordariomycetes</taxon>
        <taxon>Sordariomycetidae</taxon>
        <taxon>Diaporthales</taxon>
        <taxon>Cryphonectriaceae</taxon>
        <taxon>Cryphonectria-Endothia species complex</taxon>
        <taxon>Cryphonectria</taxon>
    </lineage>
</organism>
<dbReference type="GO" id="GO:0004252">
    <property type="term" value="F:serine-type endopeptidase activity"/>
    <property type="evidence" value="ECO:0007669"/>
    <property type="project" value="InterPro"/>
</dbReference>
<dbReference type="OrthoDB" id="418595at2759"/>
<comment type="similarity">
    <text evidence="2">Belongs to the peptidase S54 family.</text>
</comment>
<comment type="caution">
    <text evidence="10">The sequence shown here is derived from an EMBL/GenBank/DDBJ whole genome shotgun (WGS) entry which is preliminary data.</text>
</comment>
<dbReference type="Gene3D" id="1.20.1540.10">
    <property type="entry name" value="Rhomboid-like"/>
    <property type="match status" value="1"/>
</dbReference>
<sequence>MPAASAQATSATLPAPTGAATGYTADMNLHLGSNGNSTAAIRNDKNLQRFTKILCGAPITVAQNTTTNSRPFSVAGGGDIFVDVDTALSRTCDVQHNVCADAANIGQCLQQTDTLGIFLLLTSMATSASAVKALTWGAIGANLYVFGRWHIVPYKQDPKETASANNKQHQQEPTSSSSPAYREVQARTERYMRDNYTLSKRNIDEGRWYTVLTSAFSHQNLPHLAINMFMLREASMIASHVGVGPGRLAALALGSALGGSAGSLYDSTRRVQNGEPDVPGLGASGMVQGMLVATMLAAPRLPMQVMFIPIEISYRNVVGGFIAWDLYNLYQERAAGQRKESWTGSGSYIGYAAHLGGGAFGAVFYLLAIRRGRRLPSRFR</sequence>
<evidence type="ECO:0000313" key="11">
    <source>
        <dbReference type="Proteomes" id="UP000803844"/>
    </source>
</evidence>
<dbReference type="InterPro" id="IPR022764">
    <property type="entry name" value="Peptidase_S54_rhomboid_dom"/>
</dbReference>
<dbReference type="InterPro" id="IPR050925">
    <property type="entry name" value="Rhomboid_protease_S54"/>
</dbReference>
<accession>A0A9P5CN27</accession>
<keyword evidence="5 8" id="KW-1133">Transmembrane helix</keyword>
<protein>
    <recommendedName>
        <fullName evidence="9">Peptidase S54 rhomboid domain-containing protein</fullName>
    </recommendedName>
</protein>
<dbReference type="RefSeq" id="XP_040774647.1">
    <property type="nucleotide sequence ID" value="XM_040922690.1"/>
</dbReference>
<feature type="domain" description="Peptidase S54 rhomboid" evidence="9">
    <location>
        <begin position="206"/>
        <end position="369"/>
    </location>
</feature>
<dbReference type="GO" id="GO:0016020">
    <property type="term" value="C:membrane"/>
    <property type="evidence" value="ECO:0007669"/>
    <property type="project" value="UniProtKB-SubCell"/>
</dbReference>
<dbReference type="Pfam" id="PF01694">
    <property type="entry name" value="Rhomboid"/>
    <property type="match status" value="1"/>
</dbReference>
<dbReference type="Proteomes" id="UP000803844">
    <property type="component" value="Unassembled WGS sequence"/>
</dbReference>
<keyword evidence="11" id="KW-1185">Reference proteome</keyword>
<dbReference type="PANTHER" id="PTHR43731">
    <property type="entry name" value="RHOMBOID PROTEASE"/>
    <property type="match status" value="1"/>
</dbReference>
<dbReference type="EMBL" id="MU032349">
    <property type="protein sequence ID" value="KAF3763686.1"/>
    <property type="molecule type" value="Genomic_DNA"/>
</dbReference>
<evidence type="ECO:0000256" key="7">
    <source>
        <dbReference type="SAM" id="MobiDB-lite"/>
    </source>
</evidence>
<name>A0A9P5CN27_CRYP1</name>
<evidence type="ECO:0000256" key="8">
    <source>
        <dbReference type="SAM" id="Phobius"/>
    </source>
</evidence>
<reference evidence="10" key="1">
    <citation type="journal article" date="2020" name="Phytopathology">
        <title>Genome sequence of the chestnut blight fungus Cryphonectria parasitica EP155: A fundamental resource for an archetypical invasive plant pathogen.</title>
        <authorList>
            <person name="Crouch J.A."/>
            <person name="Dawe A."/>
            <person name="Aerts A."/>
            <person name="Barry K."/>
            <person name="Churchill A.C.L."/>
            <person name="Grimwood J."/>
            <person name="Hillman B."/>
            <person name="Milgroom M.G."/>
            <person name="Pangilinan J."/>
            <person name="Smith M."/>
            <person name="Salamov A."/>
            <person name="Schmutz J."/>
            <person name="Yadav J."/>
            <person name="Grigoriev I.V."/>
            <person name="Nuss D."/>
        </authorList>
    </citation>
    <scope>NUCLEOTIDE SEQUENCE</scope>
    <source>
        <strain evidence="10">EP155</strain>
    </source>
</reference>
<keyword evidence="4" id="KW-0378">Hydrolase</keyword>
<dbReference type="AlphaFoldDB" id="A0A9P5CN27"/>
<evidence type="ECO:0000256" key="6">
    <source>
        <dbReference type="ARBA" id="ARBA00023136"/>
    </source>
</evidence>
<keyword evidence="6 8" id="KW-0472">Membrane</keyword>
<keyword evidence="3 8" id="KW-0812">Transmembrane</keyword>
<evidence type="ECO:0000259" key="9">
    <source>
        <dbReference type="Pfam" id="PF01694"/>
    </source>
</evidence>
<dbReference type="InterPro" id="IPR035952">
    <property type="entry name" value="Rhomboid-like_sf"/>
</dbReference>
<gene>
    <name evidence="10" type="ORF">M406DRAFT_352435</name>
</gene>
<proteinExistence type="inferred from homology"/>
<evidence type="ECO:0000256" key="1">
    <source>
        <dbReference type="ARBA" id="ARBA00004141"/>
    </source>
</evidence>
<comment type="subcellular location">
    <subcellularLocation>
        <location evidence="1">Membrane</location>
        <topology evidence="1">Multi-pass membrane protein</topology>
    </subcellularLocation>
</comment>
<feature type="compositionally biased region" description="Polar residues" evidence="7">
    <location>
        <begin position="162"/>
        <end position="179"/>
    </location>
</feature>
<dbReference type="SUPFAM" id="SSF144091">
    <property type="entry name" value="Rhomboid-like"/>
    <property type="match status" value="1"/>
</dbReference>
<dbReference type="PANTHER" id="PTHR43731:SF14">
    <property type="entry name" value="PRESENILIN-ASSOCIATED RHOMBOID-LIKE PROTEIN, MITOCHONDRIAL"/>
    <property type="match status" value="1"/>
</dbReference>
<evidence type="ECO:0000313" key="10">
    <source>
        <dbReference type="EMBL" id="KAF3763686.1"/>
    </source>
</evidence>
<evidence type="ECO:0000256" key="5">
    <source>
        <dbReference type="ARBA" id="ARBA00022989"/>
    </source>
</evidence>
<dbReference type="GeneID" id="63839819"/>
<evidence type="ECO:0000256" key="3">
    <source>
        <dbReference type="ARBA" id="ARBA00022692"/>
    </source>
</evidence>
<evidence type="ECO:0000256" key="4">
    <source>
        <dbReference type="ARBA" id="ARBA00022801"/>
    </source>
</evidence>